<evidence type="ECO:0000259" key="5">
    <source>
        <dbReference type="Pfam" id="PF02784"/>
    </source>
</evidence>
<dbReference type="GO" id="GO:0033387">
    <property type="term" value="P:putrescine biosynthetic process from arginine, via ornithine"/>
    <property type="evidence" value="ECO:0007669"/>
    <property type="project" value="TreeGrafter"/>
</dbReference>
<dbReference type="PANTHER" id="PTHR11482">
    <property type="entry name" value="ARGININE/DIAMINOPIMELATE/ORNITHINE DECARBOXYLASE"/>
    <property type="match status" value="1"/>
</dbReference>
<evidence type="ECO:0000313" key="6">
    <source>
        <dbReference type="EMBL" id="OAO12682.1"/>
    </source>
</evidence>
<sequence>MHGNSGLSDVADKNAVLSANLRLFLERRKDAIVIDDDVKIEDFVREYMQSHPSNDVLCFYDCTAILNQYKTWFAVFGDVQPFYAMKCNPAEGMMDLMTSLPGMCVDCASVTEIKACLARGISPSSIIFANPVKSVEGISFMREKGVWCCTLDSVEEVTKMHSVLGDDAAKCRVVLRLYVDDHHSLIPLGSKFGCRLDEVDAILAELKKYNMPAVGVAFHVGSGNEDENAYDKAIANAKTVFDKAKQFGYSMNLLDMGGGWAGTLGGNAHRNEGLESEARIIRAALETKGMSAIPDLKLIAEPGRYFNEQVITLGATVTHVTERNGLVVYRVNEGVTGMFKDTVLADLNVLPVALEGAGKEQPSRIIGPGFTEKDIITKEKDVLLPRMKAGDNIMFRNMGAYTMSISSEGARASQKPVYFIRKSSLN</sequence>
<proteinExistence type="inferred from homology"/>
<evidence type="ECO:0000256" key="2">
    <source>
        <dbReference type="ARBA" id="ARBA00008872"/>
    </source>
</evidence>
<dbReference type="InterPro" id="IPR029066">
    <property type="entry name" value="PLP-binding_barrel"/>
</dbReference>
<dbReference type="OrthoDB" id="5034579at2759"/>
<dbReference type="EMBL" id="LXWW01000528">
    <property type="protein sequence ID" value="OAO12682.1"/>
    <property type="molecule type" value="Genomic_DNA"/>
</dbReference>
<dbReference type="PRINTS" id="PR01182">
    <property type="entry name" value="ORNDCRBXLASE"/>
</dbReference>
<keyword evidence="7" id="KW-1185">Reference proteome</keyword>
<name>A0A196S9B7_BLAHN</name>
<comment type="cofactor">
    <cofactor evidence="1">
        <name>pyridoxal 5'-phosphate</name>
        <dbReference type="ChEBI" id="CHEBI:597326"/>
    </cofactor>
</comment>
<dbReference type="PRINTS" id="PR01179">
    <property type="entry name" value="ODADCRBXLASE"/>
</dbReference>
<feature type="domain" description="Orn/DAP/Arg decarboxylase 2 N-terminal" evidence="5">
    <location>
        <begin position="65"/>
        <end position="306"/>
    </location>
</feature>
<dbReference type="GO" id="GO:0004586">
    <property type="term" value="F:ornithine decarboxylase activity"/>
    <property type="evidence" value="ECO:0007669"/>
    <property type="project" value="TreeGrafter"/>
</dbReference>
<dbReference type="InterPro" id="IPR000183">
    <property type="entry name" value="Orn/DAP/Arg_de-COase"/>
</dbReference>
<dbReference type="AlphaFoldDB" id="A0A196S9B7"/>
<dbReference type="InterPro" id="IPR002433">
    <property type="entry name" value="Orn_de-COase"/>
</dbReference>
<dbReference type="Proteomes" id="UP000078348">
    <property type="component" value="Unassembled WGS sequence"/>
</dbReference>
<reference evidence="6 7" key="1">
    <citation type="submission" date="2016-05" db="EMBL/GenBank/DDBJ databases">
        <title>Nuclear genome of Blastocystis sp. subtype 1 NandII.</title>
        <authorList>
            <person name="Gentekaki E."/>
            <person name="Curtis B."/>
            <person name="Stairs C."/>
            <person name="Eme L."/>
            <person name="Herman E."/>
            <person name="Klimes V."/>
            <person name="Arias M.C."/>
            <person name="Elias M."/>
            <person name="Hilliou F."/>
            <person name="Klute M."/>
            <person name="Malik S.-B."/>
            <person name="Pightling A."/>
            <person name="Rachubinski R."/>
            <person name="Salas D."/>
            <person name="Schlacht A."/>
            <person name="Suga H."/>
            <person name="Archibald J."/>
            <person name="Ball S.G."/>
            <person name="Clark G."/>
            <person name="Dacks J."/>
            <person name="Van Der Giezen M."/>
            <person name="Tsaousis A."/>
            <person name="Roger A."/>
        </authorList>
    </citation>
    <scope>NUCLEOTIDE SEQUENCE [LARGE SCALE GENOMIC DNA]</scope>
    <source>
        <strain evidence="7">ATCC 50177 / NandII</strain>
    </source>
</reference>
<evidence type="ECO:0000313" key="7">
    <source>
        <dbReference type="Proteomes" id="UP000078348"/>
    </source>
</evidence>
<dbReference type="GO" id="GO:0005737">
    <property type="term" value="C:cytoplasm"/>
    <property type="evidence" value="ECO:0007669"/>
    <property type="project" value="TreeGrafter"/>
</dbReference>
<evidence type="ECO:0000256" key="4">
    <source>
        <dbReference type="ARBA" id="ARBA00023239"/>
    </source>
</evidence>
<dbReference type="InterPro" id="IPR009006">
    <property type="entry name" value="Ala_racemase/Decarboxylase_C"/>
</dbReference>
<dbReference type="Gene3D" id="2.40.37.10">
    <property type="entry name" value="Lyase, Ornithine Decarboxylase, Chain A, domain 1"/>
    <property type="match status" value="1"/>
</dbReference>
<comment type="caution">
    <text evidence="6">The sequence shown here is derived from an EMBL/GenBank/DDBJ whole genome shotgun (WGS) entry which is preliminary data.</text>
</comment>
<dbReference type="Pfam" id="PF02784">
    <property type="entry name" value="Orn_Arg_deC_N"/>
    <property type="match status" value="1"/>
</dbReference>
<organism evidence="6 7">
    <name type="scientific">Blastocystis sp. subtype 1 (strain ATCC 50177 / NandII)</name>
    <dbReference type="NCBI Taxonomy" id="478820"/>
    <lineage>
        <taxon>Eukaryota</taxon>
        <taxon>Sar</taxon>
        <taxon>Stramenopiles</taxon>
        <taxon>Bigyra</taxon>
        <taxon>Opalozoa</taxon>
        <taxon>Opalinata</taxon>
        <taxon>Blastocystidae</taxon>
        <taxon>Blastocystis</taxon>
    </lineage>
</organism>
<dbReference type="PANTHER" id="PTHR11482:SF6">
    <property type="entry name" value="ORNITHINE DECARBOXYLASE 1-RELATED"/>
    <property type="match status" value="1"/>
</dbReference>
<evidence type="ECO:0000256" key="3">
    <source>
        <dbReference type="ARBA" id="ARBA00022898"/>
    </source>
</evidence>
<dbReference type="FunFam" id="3.20.20.10:FF:000008">
    <property type="entry name" value="Ornithine decarboxylase"/>
    <property type="match status" value="1"/>
</dbReference>
<dbReference type="InterPro" id="IPR022644">
    <property type="entry name" value="De-COase2_N"/>
</dbReference>
<gene>
    <name evidence="6" type="ORF">AV274_5680</name>
</gene>
<dbReference type="SUPFAM" id="SSF50621">
    <property type="entry name" value="Alanine racemase C-terminal domain-like"/>
    <property type="match status" value="1"/>
</dbReference>
<keyword evidence="3" id="KW-0663">Pyridoxal phosphate</keyword>
<evidence type="ECO:0000256" key="1">
    <source>
        <dbReference type="ARBA" id="ARBA00001933"/>
    </source>
</evidence>
<dbReference type="STRING" id="478820.A0A196S9B7"/>
<keyword evidence="4" id="KW-0456">Lyase</keyword>
<dbReference type="SUPFAM" id="SSF51419">
    <property type="entry name" value="PLP-binding barrel"/>
    <property type="match status" value="1"/>
</dbReference>
<comment type="similarity">
    <text evidence="2">Belongs to the Orn/Lys/Arg decarboxylase class-II family.</text>
</comment>
<protein>
    <submittedName>
        <fullName evidence="6">Ornithine decarboxylase</fullName>
    </submittedName>
</protein>
<dbReference type="Gene3D" id="3.20.20.10">
    <property type="entry name" value="Alanine racemase"/>
    <property type="match status" value="1"/>
</dbReference>
<accession>A0A196S9B7</accession>